<dbReference type="Gene3D" id="3.40.50.10400">
    <property type="entry name" value="Hypothetical protein PA1492"/>
    <property type="match status" value="1"/>
</dbReference>
<evidence type="ECO:0000313" key="2">
    <source>
        <dbReference type="Proteomes" id="UP001410394"/>
    </source>
</evidence>
<protein>
    <submittedName>
        <fullName evidence="1">DUF4406 domain-containing protein</fullName>
    </submittedName>
</protein>
<dbReference type="RefSeq" id="WP_345918679.1">
    <property type="nucleotide sequence ID" value="NZ_JBDIVE010000002.1"/>
</dbReference>
<dbReference type="Pfam" id="PF14359">
    <property type="entry name" value="DUF4406"/>
    <property type="match status" value="1"/>
</dbReference>
<dbReference type="EMBL" id="JBDIVE010000002">
    <property type="protein sequence ID" value="MEN3067916.1"/>
    <property type="molecule type" value="Genomic_DNA"/>
</dbReference>
<comment type="caution">
    <text evidence="1">The sequence shown here is derived from an EMBL/GenBank/DDBJ whole genome shotgun (WGS) entry which is preliminary data.</text>
</comment>
<gene>
    <name evidence="1" type="ORF">ABDB84_05440</name>
</gene>
<organism evidence="1 2">
    <name type="scientific">Uliginosibacterium sediminicola</name>
    <dbReference type="NCBI Taxonomy" id="2024550"/>
    <lineage>
        <taxon>Bacteria</taxon>
        <taxon>Pseudomonadati</taxon>
        <taxon>Pseudomonadota</taxon>
        <taxon>Betaproteobacteria</taxon>
        <taxon>Rhodocyclales</taxon>
        <taxon>Zoogloeaceae</taxon>
        <taxon>Uliginosibacterium</taxon>
    </lineage>
</organism>
<reference evidence="1 2" key="1">
    <citation type="journal article" date="2018" name="Int. J. Syst. Evol. Microbiol.">
        <title>Uliginosibacterium sediminicola sp. nov., isolated from freshwater sediment.</title>
        <authorList>
            <person name="Hwang W.M."/>
            <person name="Kim S.M."/>
            <person name="Kang K."/>
            <person name="Ahn T.Y."/>
        </authorList>
    </citation>
    <scope>NUCLEOTIDE SEQUENCE [LARGE SCALE GENOMIC DNA]</scope>
    <source>
        <strain evidence="1 2">M1-21</strain>
    </source>
</reference>
<proteinExistence type="predicted"/>
<name>A0ABU9YWH2_9RHOO</name>
<evidence type="ECO:0000313" key="1">
    <source>
        <dbReference type="EMBL" id="MEN3067916.1"/>
    </source>
</evidence>
<dbReference type="InterPro" id="IPR025518">
    <property type="entry name" value="DUF4406"/>
</dbReference>
<dbReference type="Proteomes" id="UP001410394">
    <property type="component" value="Unassembled WGS sequence"/>
</dbReference>
<dbReference type="SUPFAM" id="SSF52309">
    <property type="entry name" value="N-(deoxy)ribosyltransferase-like"/>
    <property type="match status" value="1"/>
</dbReference>
<keyword evidence="2" id="KW-1185">Reference proteome</keyword>
<accession>A0ABU9YWH2</accession>
<sequence>MTGEVLYLSGPMTGLPGFNYPAFNAEAARLRALGYTVENPAENPEPTCKSWAGYMRIGLLQLLRCNVIVLLPGWQGSRGARIERFIARILDMRIVYAGEI</sequence>